<proteinExistence type="predicted"/>
<dbReference type="Pfam" id="PF00557">
    <property type="entry name" value="Peptidase_M24"/>
    <property type="match status" value="1"/>
</dbReference>
<dbReference type="GO" id="GO:0004239">
    <property type="term" value="F:initiator methionyl aminopeptidase activity"/>
    <property type="evidence" value="ECO:0007669"/>
    <property type="project" value="UniProtKB-EC"/>
</dbReference>
<dbReference type="PANTHER" id="PTHR43330">
    <property type="entry name" value="METHIONINE AMINOPEPTIDASE"/>
    <property type="match status" value="1"/>
</dbReference>
<dbReference type="InterPro" id="IPR036005">
    <property type="entry name" value="Creatinase/aminopeptidase-like"/>
</dbReference>
<dbReference type="Gene3D" id="3.90.230.10">
    <property type="entry name" value="Creatinase/methionine aminopeptidase superfamily"/>
    <property type="match status" value="1"/>
</dbReference>
<keyword evidence="2" id="KW-0031">Aminopeptidase</keyword>
<protein>
    <submittedName>
        <fullName evidence="2">Methionine aminopeptidase 1D, mitochondrial</fullName>
        <ecNumber evidence="2">3.4.11.18</ecNumber>
    </submittedName>
</protein>
<keyword evidence="3" id="KW-1185">Reference proteome</keyword>
<accession>A0ABV2AUR4</accession>
<keyword evidence="2" id="KW-0378">Hydrolase</keyword>
<sequence length="64" mass="7019">MEEGMTFTIEPILTTGDGRTTILKDGWSVSTIDGKPCAQFEDTVLITESGCDNLTEDLNSIDYE</sequence>
<dbReference type="Proteomes" id="UP001439008">
    <property type="component" value="Unassembled WGS sequence"/>
</dbReference>
<evidence type="ECO:0000313" key="2">
    <source>
        <dbReference type="EMBL" id="MES1923404.1"/>
    </source>
</evidence>
<dbReference type="EC" id="3.4.11.18" evidence="2"/>
<keyword evidence="2" id="KW-0645">Protease</keyword>
<name>A0ABV2AUR4_9EUKA</name>
<gene>
    <name evidence="2" type="primary">METAP1D_2</name>
    <name evidence="2" type="ORF">MHBO_004970</name>
</gene>
<dbReference type="InterPro" id="IPR000994">
    <property type="entry name" value="Pept_M24"/>
</dbReference>
<reference evidence="2 3" key="1">
    <citation type="journal article" date="2024" name="BMC Biol.">
        <title>Comparative genomics of Ascetosporea gives new insight into the evolutionary basis for animal parasitism in Rhizaria.</title>
        <authorList>
            <person name="Hiltunen Thoren M."/>
            <person name="Onut-Brannstrom I."/>
            <person name="Alfjorden A."/>
            <person name="Peckova H."/>
            <person name="Swords F."/>
            <person name="Hooper C."/>
            <person name="Holzer A.S."/>
            <person name="Bass D."/>
            <person name="Burki F."/>
        </authorList>
    </citation>
    <scope>NUCLEOTIDE SEQUENCE [LARGE SCALE GENOMIC DNA]</scope>
    <source>
        <strain evidence="2">20-A016</strain>
    </source>
</reference>
<evidence type="ECO:0000259" key="1">
    <source>
        <dbReference type="Pfam" id="PF00557"/>
    </source>
</evidence>
<dbReference type="PANTHER" id="PTHR43330:SF8">
    <property type="entry name" value="METHIONINE AMINOPEPTIDASE 1D, MITOCHONDRIAL"/>
    <property type="match status" value="1"/>
</dbReference>
<organism evidence="2 3">
    <name type="scientific">Bonamia ostreae</name>
    <dbReference type="NCBI Taxonomy" id="126728"/>
    <lineage>
        <taxon>Eukaryota</taxon>
        <taxon>Sar</taxon>
        <taxon>Rhizaria</taxon>
        <taxon>Endomyxa</taxon>
        <taxon>Ascetosporea</taxon>
        <taxon>Haplosporida</taxon>
        <taxon>Bonamia</taxon>
    </lineage>
</organism>
<evidence type="ECO:0000313" key="3">
    <source>
        <dbReference type="Proteomes" id="UP001439008"/>
    </source>
</evidence>
<feature type="domain" description="Peptidase M24" evidence="1">
    <location>
        <begin position="1"/>
        <end position="48"/>
    </location>
</feature>
<comment type="caution">
    <text evidence="2">The sequence shown here is derived from an EMBL/GenBank/DDBJ whole genome shotgun (WGS) entry which is preliminary data.</text>
</comment>
<dbReference type="EMBL" id="JBDODL010006033">
    <property type="protein sequence ID" value="MES1923404.1"/>
    <property type="molecule type" value="Genomic_DNA"/>
</dbReference>
<dbReference type="SUPFAM" id="SSF55920">
    <property type="entry name" value="Creatinase/aminopeptidase"/>
    <property type="match status" value="1"/>
</dbReference>